<feature type="binding site" evidence="6">
    <location>
        <position position="156"/>
    </location>
    <ligand>
        <name>FMN</name>
        <dbReference type="ChEBI" id="CHEBI:58210"/>
    </ligand>
</feature>
<dbReference type="InterPro" id="IPR016215">
    <property type="entry name" value="NTA_MOA"/>
</dbReference>
<evidence type="ECO:0000313" key="9">
    <source>
        <dbReference type="Proteomes" id="UP000549913"/>
    </source>
</evidence>
<dbReference type="Proteomes" id="UP000549913">
    <property type="component" value="Unassembled WGS sequence"/>
</dbReference>
<feature type="binding site" evidence="6">
    <location>
        <position position="227"/>
    </location>
    <ligand>
        <name>FMN</name>
        <dbReference type="ChEBI" id="CHEBI:58210"/>
    </ligand>
</feature>
<keyword evidence="2 6" id="KW-0288">FMN</keyword>
<evidence type="ECO:0000313" key="8">
    <source>
        <dbReference type="EMBL" id="NYD69436.1"/>
    </source>
</evidence>
<dbReference type="EMBL" id="JACCBM010000001">
    <property type="protein sequence ID" value="NYD69436.1"/>
    <property type="molecule type" value="Genomic_DNA"/>
</dbReference>
<feature type="binding site" evidence="6">
    <location>
        <position position="152"/>
    </location>
    <ligand>
        <name>FMN</name>
        <dbReference type="ChEBI" id="CHEBI:58210"/>
    </ligand>
</feature>
<accession>A0A852SAR0</accession>
<name>A0A852SAR0_9MICO</name>
<organism evidence="8 9">
    <name type="scientific">Herbiconiux flava</name>
    <dbReference type="NCBI Taxonomy" id="881268"/>
    <lineage>
        <taxon>Bacteria</taxon>
        <taxon>Bacillati</taxon>
        <taxon>Actinomycetota</taxon>
        <taxon>Actinomycetes</taxon>
        <taxon>Micrococcales</taxon>
        <taxon>Microbacteriaceae</taxon>
        <taxon>Herbiconiux</taxon>
    </lineage>
</organism>
<evidence type="ECO:0000256" key="5">
    <source>
        <dbReference type="ARBA" id="ARBA00033748"/>
    </source>
</evidence>
<dbReference type="InterPro" id="IPR036661">
    <property type="entry name" value="Luciferase-like_sf"/>
</dbReference>
<keyword evidence="1 6" id="KW-0285">Flavoprotein</keyword>
<keyword evidence="4 8" id="KW-0503">Monooxygenase</keyword>
<comment type="caution">
    <text evidence="8">The sequence shown here is derived from an EMBL/GenBank/DDBJ whole genome shotgun (WGS) entry which is preliminary data.</text>
</comment>
<dbReference type="NCBIfam" id="TIGR03860">
    <property type="entry name" value="FMN_nitrolo"/>
    <property type="match status" value="1"/>
</dbReference>
<proteinExistence type="inferred from homology"/>
<comment type="similarity">
    <text evidence="5">Belongs to the NtaA/SnaA/DszA monooxygenase family.</text>
</comment>
<evidence type="ECO:0000256" key="3">
    <source>
        <dbReference type="ARBA" id="ARBA00023002"/>
    </source>
</evidence>
<dbReference type="AlphaFoldDB" id="A0A852SAR0"/>
<dbReference type="InterPro" id="IPR011251">
    <property type="entry name" value="Luciferase-like_dom"/>
</dbReference>
<evidence type="ECO:0000256" key="6">
    <source>
        <dbReference type="PIRSR" id="PIRSR000337-1"/>
    </source>
</evidence>
<reference evidence="8 9" key="1">
    <citation type="submission" date="2020-07" db="EMBL/GenBank/DDBJ databases">
        <title>Sequencing the genomes of 1000 actinobacteria strains.</title>
        <authorList>
            <person name="Klenk H.-P."/>
        </authorList>
    </citation>
    <scope>NUCLEOTIDE SEQUENCE [LARGE SCALE GENOMIC DNA]</scope>
    <source>
        <strain evidence="8 9">DSM 26474</strain>
    </source>
</reference>
<dbReference type="InterPro" id="IPR051260">
    <property type="entry name" value="Diverse_substr_monoxygenases"/>
</dbReference>
<dbReference type="RefSeq" id="WP_271206376.1">
    <property type="nucleotide sequence ID" value="NZ_BSEW01000001.1"/>
</dbReference>
<sequence>MPYQMSLALDLSFSHHQGRWRLPGSWEGRTFPDLRMYTELLLAAERGCLDMVFFGDGSGIPSTYGDSIDAAVEWGIGYPRQDMSPFIAALAQQTQHIGFGLTYSSTFMHPFYVARLLNSLDLVTQGRMAFNVVASSRGADAANYGFDALMDHDARYRRMEEFVTVCQELWRSVDRDAFVWDKETGMVAEPGRIRPIDHAGEFFQVKGPLNSVPSPQQAPVLIQAGGSPRGIRASSTFADVVFGGAFDNADRAKHRAALDEALLEQGRDPSRVGILWDLQLIVGETTDDALRRKQQLADLLPPEAAAAQFANNTGYDFAKLPARFTLTELTAEVIAKQASPMGFRDLVNEHGADTELSREEFFDSLWKVATGYEHTVAGSAAEVADYLEESYEATGSRGGFMVAHPQVTPRDLIDVVGLLVPELQRRGRFRTRYDGTTLRDTLGVPAFA</sequence>
<dbReference type="PANTHER" id="PTHR30011">
    <property type="entry name" value="ALKANESULFONATE MONOOXYGENASE-RELATED"/>
    <property type="match status" value="1"/>
</dbReference>
<gene>
    <name evidence="8" type="ORF">BJ984_000594</name>
</gene>
<evidence type="ECO:0000256" key="4">
    <source>
        <dbReference type="ARBA" id="ARBA00023033"/>
    </source>
</evidence>
<dbReference type="PIRSF" id="PIRSF000337">
    <property type="entry name" value="NTA_MOA"/>
    <property type="match status" value="1"/>
</dbReference>
<dbReference type="PANTHER" id="PTHR30011:SF16">
    <property type="entry name" value="C2H2 FINGER DOMAIN TRANSCRIPTION FACTOR (EUROFUNG)-RELATED"/>
    <property type="match status" value="1"/>
</dbReference>
<feature type="binding site" evidence="6">
    <location>
        <position position="56"/>
    </location>
    <ligand>
        <name>FMN</name>
        <dbReference type="ChEBI" id="CHEBI:58210"/>
    </ligand>
</feature>
<protein>
    <submittedName>
        <fullName evidence="8">FMN-dependent oxidoreductase (Nitrilotriacetate monooxygenase family)</fullName>
    </submittedName>
</protein>
<dbReference type="Pfam" id="PF00296">
    <property type="entry name" value="Bac_luciferase"/>
    <property type="match status" value="1"/>
</dbReference>
<evidence type="ECO:0000256" key="2">
    <source>
        <dbReference type="ARBA" id="ARBA00022643"/>
    </source>
</evidence>
<dbReference type="Gene3D" id="3.20.20.30">
    <property type="entry name" value="Luciferase-like domain"/>
    <property type="match status" value="1"/>
</dbReference>
<keyword evidence="9" id="KW-1185">Reference proteome</keyword>
<evidence type="ECO:0000256" key="1">
    <source>
        <dbReference type="ARBA" id="ARBA00022630"/>
    </source>
</evidence>
<dbReference type="GO" id="GO:0004497">
    <property type="term" value="F:monooxygenase activity"/>
    <property type="evidence" value="ECO:0007669"/>
    <property type="project" value="UniProtKB-KW"/>
</dbReference>
<evidence type="ECO:0000259" key="7">
    <source>
        <dbReference type="Pfam" id="PF00296"/>
    </source>
</evidence>
<dbReference type="GO" id="GO:0016705">
    <property type="term" value="F:oxidoreductase activity, acting on paired donors, with incorporation or reduction of molecular oxygen"/>
    <property type="evidence" value="ECO:0007669"/>
    <property type="project" value="InterPro"/>
</dbReference>
<dbReference type="SUPFAM" id="SSF51679">
    <property type="entry name" value="Bacterial luciferase-like"/>
    <property type="match status" value="1"/>
</dbReference>
<keyword evidence="3" id="KW-0560">Oxidoreductase</keyword>
<feature type="binding site" evidence="6">
    <location>
        <position position="102"/>
    </location>
    <ligand>
        <name>FMN</name>
        <dbReference type="ChEBI" id="CHEBI:58210"/>
    </ligand>
</feature>
<feature type="domain" description="Luciferase-like" evidence="7">
    <location>
        <begin position="20"/>
        <end position="395"/>
    </location>
</feature>